<reference evidence="10 11" key="1">
    <citation type="submission" date="2018-06" db="EMBL/GenBank/DDBJ databases">
        <title>Mucibacter soli gen. nov., sp. nov., a new member of the family Chitinophagaceae producing mucin.</title>
        <authorList>
            <person name="Kim M.-K."/>
            <person name="Park S."/>
            <person name="Kim T.-S."/>
            <person name="Joung Y."/>
            <person name="Han J.-H."/>
            <person name="Kim S.B."/>
        </authorList>
    </citation>
    <scope>NUCLEOTIDE SEQUENCE [LARGE SCALE GENOMIC DNA]</scope>
    <source>
        <strain evidence="10 11">R1-15</strain>
    </source>
</reference>
<dbReference type="OrthoDB" id="1271612at2"/>
<dbReference type="GO" id="GO:0015562">
    <property type="term" value="F:efflux transmembrane transporter activity"/>
    <property type="evidence" value="ECO:0007669"/>
    <property type="project" value="InterPro"/>
</dbReference>
<keyword evidence="7" id="KW-0998">Cell outer membrane</keyword>
<dbReference type="GO" id="GO:0009279">
    <property type="term" value="C:cell outer membrane"/>
    <property type="evidence" value="ECO:0007669"/>
    <property type="project" value="UniProtKB-SubCell"/>
</dbReference>
<comment type="caution">
    <text evidence="10">The sequence shown here is derived from an EMBL/GenBank/DDBJ whole genome shotgun (WGS) entry which is preliminary data.</text>
</comment>
<organism evidence="10 11">
    <name type="scientific">Taibaiella soli</name>
    <dbReference type="NCBI Taxonomy" id="1649169"/>
    <lineage>
        <taxon>Bacteria</taxon>
        <taxon>Pseudomonadati</taxon>
        <taxon>Bacteroidota</taxon>
        <taxon>Chitinophagia</taxon>
        <taxon>Chitinophagales</taxon>
        <taxon>Chitinophagaceae</taxon>
        <taxon>Taibaiella</taxon>
    </lineage>
</organism>
<comment type="subcellular location">
    <subcellularLocation>
        <location evidence="1">Cell outer membrane</location>
    </subcellularLocation>
</comment>
<evidence type="ECO:0000313" key="10">
    <source>
        <dbReference type="EMBL" id="PZF74732.1"/>
    </source>
</evidence>
<evidence type="ECO:0000256" key="8">
    <source>
        <dbReference type="SAM" id="Coils"/>
    </source>
</evidence>
<comment type="similarity">
    <text evidence="2">Belongs to the outer membrane factor (OMF) (TC 1.B.17) family.</text>
</comment>
<dbReference type="PANTHER" id="PTHR30026:SF23">
    <property type="entry name" value="TO APRF-PUTATIVE OUTER MEMBRANE EFFLUX PROTEIN OR SECRETED ALKALINE PHOSPHATASE-RELATED"/>
    <property type="match status" value="1"/>
</dbReference>
<dbReference type="PANTHER" id="PTHR30026">
    <property type="entry name" value="OUTER MEMBRANE PROTEIN TOLC"/>
    <property type="match status" value="1"/>
</dbReference>
<keyword evidence="8" id="KW-0175">Coiled coil</keyword>
<dbReference type="AlphaFoldDB" id="A0A2W2AMH3"/>
<keyword evidence="5" id="KW-0812">Transmembrane</keyword>
<dbReference type="EMBL" id="QKTW01000002">
    <property type="protein sequence ID" value="PZF74732.1"/>
    <property type="molecule type" value="Genomic_DNA"/>
</dbReference>
<keyword evidence="4" id="KW-1134">Transmembrane beta strand</keyword>
<dbReference type="InterPro" id="IPR003423">
    <property type="entry name" value="OMP_efflux"/>
</dbReference>
<dbReference type="GO" id="GO:1990281">
    <property type="term" value="C:efflux pump complex"/>
    <property type="evidence" value="ECO:0007669"/>
    <property type="project" value="TreeGrafter"/>
</dbReference>
<evidence type="ECO:0000256" key="9">
    <source>
        <dbReference type="SAM" id="SignalP"/>
    </source>
</evidence>
<sequence>MKKPFLTGLFLAVSIAVQAQVSPQKDTLRISLSGIWEKAETHSREIDIRKQTVNMRDEEVKDDHNERLPELGVYGSAEKASNIPIYENGLFSAPTQHEVIHTLYRMGTDMYLNIYNGNKLNLKIEADKTLADIARIRQEQTTSDIRYQSAALYLTLQKSLVFRDLMLKDIADQEKQLIEIKSFHKNGVVLKSDVLRVELDLSRRKMTLVTIENDILIAQQKLNIIIGEPDERIILPVDSLIESETLQPYENCLTQAMQHAFNYQISKQQTELSAIHVRQIRANVRPKVGMYGDFYYANPQIFLYPYNPYWYSLGVAGVKASFPISSLYHNVHKLKAAQIELATEETKHKDTEDKVRQQVKEAYLRYQEALVQIDVAKVNINHAEENARIIKNTYFSQTSLITDLLDADVQLLQTRFELAAAKISAQTKYYLLQNITGTL</sequence>
<dbReference type="InterPro" id="IPR051906">
    <property type="entry name" value="TolC-like"/>
</dbReference>
<dbReference type="Pfam" id="PF02321">
    <property type="entry name" value="OEP"/>
    <property type="match status" value="1"/>
</dbReference>
<evidence type="ECO:0000256" key="1">
    <source>
        <dbReference type="ARBA" id="ARBA00004442"/>
    </source>
</evidence>
<keyword evidence="9" id="KW-0732">Signal</keyword>
<evidence type="ECO:0000313" key="11">
    <source>
        <dbReference type="Proteomes" id="UP000248745"/>
    </source>
</evidence>
<feature type="chain" id="PRO_5016077348" evidence="9">
    <location>
        <begin position="20"/>
        <end position="439"/>
    </location>
</feature>
<feature type="signal peptide" evidence="9">
    <location>
        <begin position="1"/>
        <end position="19"/>
    </location>
</feature>
<dbReference type="GO" id="GO:0015288">
    <property type="term" value="F:porin activity"/>
    <property type="evidence" value="ECO:0007669"/>
    <property type="project" value="TreeGrafter"/>
</dbReference>
<evidence type="ECO:0000256" key="7">
    <source>
        <dbReference type="ARBA" id="ARBA00023237"/>
    </source>
</evidence>
<dbReference type="Gene3D" id="1.20.1600.10">
    <property type="entry name" value="Outer membrane efflux proteins (OEP)"/>
    <property type="match status" value="1"/>
</dbReference>
<dbReference type="Proteomes" id="UP000248745">
    <property type="component" value="Unassembled WGS sequence"/>
</dbReference>
<feature type="coiled-coil region" evidence="8">
    <location>
        <begin position="334"/>
        <end position="386"/>
    </location>
</feature>
<dbReference type="RefSeq" id="WP_110996938.1">
    <property type="nucleotide sequence ID" value="NZ_QKTW01000002.1"/>
</dbReference>
<gene>
    <name evidence="10" type="ORF">DN068_00600</name>
</gene>
<evidence type="ECO:0000256" key="3">
    <source>
        <dbReference type="ARBA" id="ARBA00022448"/>
    </source>
</evidence>
<accession>A0A2W2AMH3</accession>
<evidence type="ECO:0000256" key="5">
    <source>
        <dbReference type="ARBA" id="ARBA00022692"/>
    </source>
</evidence>
<keyword evidence="3" id="KW-0813">Transport</keyword>
<protein>
    <submittedName>
        <fullName evidence="10">TolC family protein</fullName>
    </submittedName>
</protein>
<proteinExistence type="inferred from homology"/>
<evidence type="ECO:0000256" key="6">
    <source>
        <dbReference type="ARBA" id="ARBA00023136"/>
    </source>
</evidence>
<keyword evidence="6" id="KW-0472">Membrane</keyword>
<keyword evidence="11" id="KW-1185">Reference proteome</keyword>
<evidence type="ECO:0000256" key="4">
    <source>
        <dbReference type="ARBA" id="ARBA00022452"/>
    </source>
</evidence>
<evidence type="ECO:0000256" key="2">
    <source>
        <dbReference type="ARBA" id="ARBA00007613"/>
    </source>
</evidence>
<dbReference type="SUPFAM" id="SSF56954">
    <property type="entry name" value="Outer membrane efflux proteins (OEP)"/>
    <property type="match status" value="1"/>
</dbReference>
<name>A0A2W2AMH3_9BACT</name>